<dbReference type="InterPro" id="IPR006327">
    <property type="entry name" value="PTS_IIC_fruc"/>
</dbReference>
<evidence type="ECO:0000256" key="9">
    <source>
        <dbReference type="ARBA" id="ARBA00022683"/>
    </source>
</evidence>
<dbReference type="CDD" id="cd05569">
    <property type="entry name" value="PTS_IIB_fructose"/>
    <property type="match status" value="1"/>
</dbReference>
<feature type="transmembrane region" description="Helical" evidence="14">
    <location>
        <begin position="278"/>
        <end position="295"/>
    </location>
</feature>
<dbReference type="GO" id="GO:0005886">
    <property type="term" value="C:plasma membrane"/>
    <property type="evidence" value="ECO:0007669"/>
    <property type="project" value="UniProtKB-SubCell"/>
</dbReference>
<feature type="transmembrane region" description="Helical" evidence="14">
    <location>
        <begin position="350"/>
        <end position="370"/>
    </location>
</feature>
<comment type="catalytic activity">
    <reaction evidence="1">
        <text>D-fructose(out) + N(pros)-phospho-L-histidyl-[protein] = D-fructose 1-phosphate(in) + L-histidyl-[protein]</text>
        <dbReference type="Rhea" id="RHEA:49252"/>
        <dbReference type="Rhea" id="RHEA-COMP:9745"/>
        <dbReference type="Rhea" id="RHEA-COMP:9746"/>
        <dbReference type="ChEBI" id="CHEBI:29979"/>
        <dbReference type="ChEBI" id="CHEBI:37721"/>
        <dbReference type="ChEBI" id="CHEBI:58674"/>
        <dbReference type="ChEBI" id="CHEBI:64837"/>
        <dbReference type="EC" id="2.7.1.202"/>
    </reaction>
</comment>
<evidence type="ECO:0000259" key="16">
    <source>
        <dbReference type="PROSITE" id="PS51104"/>
    </source>
</evidence>
<dbReference type="PROSITE" id="PS51099">
    <property type="entry name" value="PTS_EIIB_TYPE_2"/>
    <property type="match status" value="1"/>
</dbReference>
<evidence type="ECO:0000256" key="10">
    <source>
        <dbReference type="ARBA" id="ARBA00022692"/>
    </source>
</evidence>
<dbReference type="NCBIfam" id="TIGR01427">
    <property type="entry name" value="PTS_IIC_fructo"/>
    <property type="match status" value="1"/>
</dbReference>
<gene>
    <name evidence="17" type="ORF">DFP86_10260</name>
</gene>
<evidence type="ECO:0000256" key="2">
    <source>
        <dbReference type="ARBA" id="ARBA00004429"/>
    </source>
</evidence>
<dbReference type="Proteomes" id="UP000295611">
    <property type="component" value="Unassembled WGS sequence"/>
</dbReference>
<sequence>MPKLIAVITAPEQLSKALLAAEALKQAAQKRGQTLMVEVNGTPRMTAAEIAEADEILLVGQATDLGRFRFSGTTLRHLELDFVLQDAESALAIPTAGLSIVAITACPVGVAHTFMAAEGLAEGARRLGHRIKVETQGSIGAQNTLSPEEIANADLVIIAADTQVDTSRFNGKRIHFASTKRAIADGSELVRLAIEEARPRHAAPSRMTQTFAAKAADSAQRTGPYKHLMTGVSHMLPFVVAGGVLIALAFALGGIYAYDDSNKDTLAWALFQIGAKSSFALMVPILAGYIAYSIADRPGLAPGMVGGMLAVSLGAGFLGGIIAGFLAGYATDWLNRHINLHRNLESLKPILLLPILGSLLVGLMMIYVVGGPIAEALSVLIEWLKHMQGSSALLLGALIGAMMAFDMGGPVNKAAYTFATALLASQVYGPMAAAMAAGMTPPLGLALACRLFANRFSQEEREAGKAASVLGIAFITEGAIPFAARDPLRVIPALMGGAALTGALSMALSVELRVPHGGVFILFMPNTVAHLGSYIASLALGTLATALLLRLLKKPLP</sequence>
<dbReference type="OrthoDB" id="9782569at2"/>
<accession>A0A4R7BAH7</accession>
<dbReference type="Pfam" id="PF02302">
    <property type="entry name" value="PTS_IIB"/>
    <property type="match status" value="1"/>
</dbReference>
<evidence type="ECO:0000256" key="13">
    <source>
        <dbReference type="ARBA" id="ARBA00023136"/>
    </source>
</evidence>
<evidence type="ECO:0000259" key="15">
    <source>
        <dbReference type="PROSITE" id="PS51099"/>
    </source>
</evidence>
<dbReference type="InterPro" id="IPR013011">
    <property type="entry name" value="PTS_EIIB_2"/>
</dbReference>
<evidence type="ECO:0000256" key="12">
    <source>
        <dbReference type="ARBA" id="ARBA00022989"/>
    </source>
</evidence>
<dbReference type="FunFam" id="3.40.50.2300:FF:000014">
    <property type="entry name" value="PTS system fructose-like transporter subunit IIB"/>
    <property type="match status" value="1"/>
</dbReference>
<dbReference type="PANTHER" id="PTHR30505:SF0">
    <property type="entry name" value="FRUCTOSE-LIKE PTS SYSTEM EIIBC COMPONENT-RELATED"/>
    <property type="match status" value="1"/>
</dbReference>
<name>A0A4R7BAH7_9NEIS</name>
<dbReference type="AlphaFoldDB" id="A0A4R7BAH7"/>
<evidence type="ECO:0000256" key="1">
    <source>
        <dbReference type="ARBA" id="ARBA00001401"/>
    </source>
</evidence>
<feature type="transmembrane region" description="Helical" evidence="14">
    <location>
        <begin position="307"/>
        <end position="330"/>
    </location>
</feature>
<feature type="transmembrane region" description="Helical" evidence="14">
    <location>
        <begin position="490"/>
        <end position="510"/>
    </location>
</feature>
<dbReference type="InterPro" id="IPR003501">
    <property type="entry name" value="PTS_EIIB_2/3"/>
</dbReference>
<dbReference type="GO" id="GO:0090563">
    <property type="term" value="F:protein-phosphocysteine-sugar phosphotransferase activity"/>
    <property type="evidence" value="ECO:0007669"/>
    <property type="project" value="TreeGrafter"/>
</dbReference>
<keyword evidence="10 14" id="KW-0812">Transmembrane</keyword>
<dbReference type="InterPro" id="IPR036095">
    <property type="entry name" value="PTS_EIIB-like_sf"/>
</dbReference>
<feature type="transmembrane region" description="Helical" evidence="14">
    <location>
        <begin position="531"/>
        <end position="552"/>
    </location>
</feature>
<evidence type="ECO:0000256" key="4">
    <source>
        <dbReference type="ARBA" id="ARBA00022448"/>
    </source>
</evidence>
<dbReference type="InterPro" id="IPR013014">
    <property type="entry name" value="PTS_EIIC_2"/>
</dbReference>
<keyword evidence="8" id="KW-0808">Transferase</keyword>
<feature type="domain" description="PTS EIIB type-2" evidence="15">
    <location>
        <begin position="100"/>
        <end position="195"/>
    </location>
</feature>
<dbReference type="InterPro" id="IPR050864">
    <property type="entry name" value="Bacterial_PTS_Sugar_Transport"/>
</dbReference>
<dbReference type="Gene3D" id="3.40.50.2300">
    <property type="match status" value="2"/>
</dbReference>
<dbReference type="PROSITE" id="PS51104">
    <property type="entry name" value="PTS_EIIC_TYPE_2"/>
    <property type="match status" value="1"/>
</dbReference>
<evidence type="ECO:0000256" key="7">
    <source>
        <dbReference type="ARBA" id="ARBA00022597"/>
    </source>
</evidence>
<keyword evidence="18" id="KW-1185">Reference proteome</keyword>
<evidence type="ECO:0000256" key="5">
    <source>
        <dbReference type="ARBA" id="ARBA00022475"/>
    </source>
</evidence>
<dbReference type="GO" id="GO:0022877">
    <property type="term" value="F:protein-N(PI)-phosphohistidine-fructose phosphotransferase system transporter activity"/>
    <property type="evidence" value="ECO:0007669"/>
    <property type="project" value="InterPro"/>
</dbReference>
<dbReference type="PANTHER" id="PTHR30505">
    <property type="entry name" value="FRUCTOSE-LIKE PERMEASE"/>
    <property type="match status" value="1"/>
</dbReference>
<organism evidence="17 18">
    <name type="scientific">Paludibacterium purpuratum</name>
    <dbReference type="NCBI Taxonomy" id="1144873"/>
    <lineage>
        <taxon>Bacteria</taxon>
        <taxon>Pseudomonadati</taxon>
        <taxon>Pseudomonadota</taxon>
        <taxon>Betaproteobacteria</taxon>
        <taxon>Neisseriales</taxon>
        <taxon>Chromobacteriaceae</taxon>
        <taxon>Paludibacterium</taxon>
    </lineage>
</organism>
<evidence type="ECO:0000313" key="17">
    <source>
        <dbReference type="EMBL" id="TDR81950.1"/>
    </source>
</evidence>
<feature type="transmembrane region" description="Helical" evidence="14">
    <location>
        <begin position="431"/>
        <end position="453"/>
    </location>
</feature>
<keyword evidence="5" id="KW-1003">Cell membrane</keyword>
<keyword evidence="12 14" id="KW-1133">Transmembrane helix</keyword>
<dbReference type="EC" id="2.7.1.202" evidence="3"/>
<keyword evidence="7" id="KW-0762">Sugar transport</keyword>
<comment type="caution">
    <text evidence="17">The sequence shown here is derived from an EMBL/GenBank/DDBJ whole genome shotgun (WGS) entry which is preliminary data.</text>
</comment>
<keyword evidence="13 14" id="KW-0472">Membrane</keyword>
<keyword evidence="6" id="KW-0597">Phosphoprotein</keyword>
<evidence type="ECO:0000256" key="11">
    <source>
        <dbReference type="ARBA" id="ARBA00022777"/>
    </source>
</evidence>
<feature type="domain" description="PTS EIIC type-2" evidence="16">
    <location>
        <begin position="224"/>
        <end position="557"/>
    </location>
</feature>
<dbReference type="RefSeq" id="WP_133678393.1">
    <property type="nucleotide sequence ID" value="NZ_SNZP01000002.1"/>
</dbReference>
<feature type="transmembrane region" description="Helical" evidence="14">
    <location>
        <begin position="235"/>
        <end position="258"/>
    </location>
</feature>
<feature type="transmembrane region" description="Helical" evidence="14">
    <location>
        <begin position="391"/>
        <end position="411"/>
    </location>
</feature>
<dbReference type="GO" id="GO:0005351">
    <property type="term" value="F:carbohydrate:proton symporter activity"/>
    <property type="evidence" value="ECO:0007669"/>
    <property type="project" value="InterPro"/>
</dbReference>
<keyword evidence="11" id="KW-0418">Kinase</keyword>
<evidence type="ECO:0000256" key="3">
    <source>
        <dbReference type="ARBA" id="ARBA00012799"/>
    </source>
</evidence>
<reference evidence="17 18" key="1">
    <citation type="submission" date="2019-03" db="EMBL/GenBank/DDBJ databases">
        <title>Genomic Encyclopedia of Type Strains, Phase III (KMG-III): the genomes of soil and plant-associated and newly described type strains.</title>
        <authorList>
            <person name="Whitman W."/>
        </authorList>
    </citation>
    <scope>NUCLEOTIDE SEQUENCE [LARGE SCALE GENOMIC DNA]</scope>
    <source>
        <strain evidence="17 18">CECT 8976</strain>
    </source>
</reference>
<dbReference type="InterPro" id="IPR003353">
    <property type="entry name" value="PTS_IIB_fruc"/>
</dbReference>
<keyword evidence="4" id="KW-0813">Transport</keyword>
<dbReference type="EMBL" id="SNZP01000002">
    <property type="protein sequence ID" value="TDR81950.1"/>
    <property type="molecule type" value="Genomic_DNA"/>
</dbReference>
<evidence type="ECO:0000256" key="8">
    <source>
        <dbReference type="ARBA" id="ARBA00022679"/>
    </source>
</evidence>
<dbReference type="NCBIfam" id="TIGR00829">
    <property type="entry name" value="FRU"/>
    <property type="match status" value="1"/>
</dbReference>
<keyword evidence="9" id="KW-0598">Phosphotransferase system</keyword>
<dbReference type="GO" id="GO:0009401">
    <property type="term" value="P:phosphoenolpyruvate-dependent sugar phosphotransferase system"/>
    <property type="evidence" value="ECO:0007669"/>
    <property type="project" value="UniProtKB-KW"/>
</dbReference>
<protein>
    <recommendedName>
        <fullName evidence="3">protein-N(pi)-phosphohistidine--D-fructose phosphotransferase</fullName>
        <ecNumber evidence="3">2.7.1.202</ecNumber>
    </recommendedName>
</protein>
<evidence type="ECO:0000313" key="18">
    <source>
        <dbReference type="Proteomes" id="UP000295611"/>
    </source>
</evidence>
<dbReference type="GO" id="GO:0016301">
    <property type="term" value="F:kinase activity"/>
    <property type="evidence" value="ECO:0007669"/>
    <property type="project" value="UniProtKB-KW"/>
</dbReference>
<proteinExistence type="predicted"/>
<dbReference type="SUPFAM" id="SSF52794">
    <property type="entry name" value="PTS system IIB component-like"/>
    <property type="match status" value="2"/>
</dbReference>
<evidence type="ECO:0000256" key="14">
    <source>
        <dbReference type="SAM" id="Phobius"/>
    </source>
</evidence>
<comment type="subcellular location">
    <subcellularLocation>
        <location evidence="2">Cell inner membrane</location>
        <topology evidence="2">Multi-pass membrane protein</topology>
    </subcellularLocation>
</comment>
<evidence type="ECO:0000256" key="6">
    <source>
        <dbReference type="ARBA" id="ARBA00022553"/>
    </source>
</evidence>